<dbReference type="EC" id="3.6.4.12" evidence="11"/>
<dbReference type="AlphaFoldDB" id="A0A7S1HVJ4"/>
<gene>
    <name evidence="14" type="ORF">EGYM00392_LOCUS3284</name>
</gene>
<keyword evidence="6 11" id="KW-0347">Helicase</keyword>
<dbReference type="GO" id="GO:0003697">
    <property type="term" value="F:single-stranded DNA binding"/>
    <property type="evidence" value="ECO:0007669"/>
    <property type="project" value="TreeGrafter"/>
</dbReference>
<dbReference type="Gene3D" id="2.20.28.10">
    <property type="match status" value="1"/>
</dbReference>
<comment type="subcellular location">
    <subcellularLocation>
        <location evidence="1 11">Nucleus</location>
    </subcellularLocation>
</comment>
<evidence type="ECO:0000256" key="4">
    <source>
        <dbReference type="ARBA" id="ARBA00022741"/>
    </source>
</evidence>
<evidence type="ECO:0000256" key="3">
    <source>
        <dbReference type="ARBA" id="ARBA00022705"/>
    </source>
</evidence>
<sequence length="760" mass="84200">MAQAPRDLADDQLEHKNWFHSFLESPLGRRTNERIDTMISADETRCIVNFSDIREYSEDSGDGELNMADRVQRRPNDYLPYWGLAVAEAVERRAAADYLKKDFKRRVCQIGGEGPVGAALVNPRTLKAAFMGQLVMVDGIVTRCSVVRPKLHESVHYSEAKNEFQRREYRDELSPFIDSTHLPTVNVFPKRDADGNPLRTEYGLCSFSDHQTVTLQEMPESAPVGQLPRSVDVRLEDDLVDKVKPGDRVRICGVYQAYTNKGQPSKGEDQSIKFQTVLVGNNVIHLGKKLKEPTLTTQDRSNIAKLVKAKSPPELLRFLAEGIAPSIFGLEQEKQAILLMLLGGEERKLEHTRIRGDMNILLVGEPSTAKSQLLRFVLNIAPLALSTTGRGSSGVGLTAAVTVDKDSGERTLSAGAMVLGDRGIVCIDEFDKMSDIDRVAMHEAMEQGSVTIAKAGIHASLNSRCSVLAAANPVYGFYVPQLKSANIGLPDSLQSRFDLIFIVLDKGQSSEHNKMIAAHVLDNHSSAKAADQCQVQMDEEIDDDDDGTTKPTEKFGHRKIVSVNFLRKYIQYAKANFHPVLNQEAHHEVVEAYVELRERMKNKDISTRITPRALENIIRLSTAHAKLRLSNAVEKVDVEAAYALIKHTMTMAADPEPAKRPRDAEGDPADVAGAKRPRADAEADPAVGTPQDGFSQQEQQILEAVAKVMQRETQMAMFQIRDAINPTLQQAVSSTELIAVLEKMDKQGLIAYEDGVAFRL</sequence>
<dbReference type="InterPro" id="IPR003593">
    <property type="entry name" value="AAA+_ATPase"/>
</dbReference>
<dbReference type="PROSITE" id="PS50051">
    <property type="entry name" value="MCM_2"/>
    <property type="match status" value="1"/>
</dbReference>
<dbReference type="InterPro" id="IPR018525">
    <property type="entry name" value="MCM_CS"/>
</dbReference>
<dbReference type="Pfam" id="PF14551">
    <property type="entry name" value="MCM_N"/>
    <property type="match status" value="1"/>
</dbReference>
<dbReference type="InterPro" id="IPR031327">
    <property type="entry name" value="MCM"/>
</dbReference>
<evidence type="ECO:0000256" key="12">
    <source>
        <dbReference type="SAM" id="MobiDB-lite"/>
    </source>
</evidence>
<dbReference type="PRINTS" id="PR01657">
    <property type="entry name" value="MCMFAMILY"/>
</dbReference>
<dbReference type="InterPro" id="IPR027925">
    <property type="entry name" value="MCM_N"/>
</dbReference>
<evidence type="ECO:0000256" key="7">
    <source>
        <dbReference type="ARBA" id="ARBA00022840"/>
    </source>
</evidence>
<evidence type="ECO:0000256" key="11">
    <source>
        <dbReference type="RuleBase" id="RU368061"/>
    </source>
</evidence>
<evidence type="ECO:0000313" key="14">
    <source>
        <dbReference type="EMBL" id="CAD8992237.1"/>
    </source>
</evidence>
<dbReference type="GO" id="GO:0016787">
    <property type="term" value="F:hydrolase activity"/>
    <property type="evidence" value="ECO:0007669"/>
    <property type="project" value="UniProtKB-KW"/>
</dbReference>
<dbReference type="Pfam" id="PF00493">
    <property type="entry name" value="MCM"/>
    <property type="match status" value="1"/>
</dbReference>
<evidence type="ECO:0000256" key="9">
    <source>
        <dbReference type="ARBA" id="ARBA00023242"/>
    </source>
</evidence>
<keyword evidence="7 10" id="KW-0067">ATP-binding</keyword>
<organism evidence="14">
    <name type="scientific">Eutreptiella gymnastica</name>
    <dbReference type="NCBI Taxonomy" id="73025"/>
    <lineage>
        <taxon>Eukaryota</taxon>
        <taxon>Discoba</taxon>
        <taxon>Euglenozoa</taxon>
        <taxon>Euglenida</taxon>
        <taxon>Spirocuta</taxon>
        <taxon>Euglenophyceae</taxon>
        <taxon>Eutreptiales</taxon>
        <taxon>Eutreptiaceae</taxon>
        <taxon>Eutreptiella</taxon>
    </lineage>
</organism>
<dbReference type="PRINTS" id="PR01659">
    <property type="entry name" value="MCMPROTEIN3"/>
</dbReference>
<evidence type="ECO:0000256" key="6">
    <source>
        <dbReference type="ARBA" id="ARBA00022806"/>
    </source>
</evidence>
<dbReference type="InterPro" id="IPR012340">
    <property type="entry name" value="NA-bd_OB-fold"/>
</dbReference>
<dbReference type="Gene3D" id="3.40.50.300">
    <property type="entry name" value="P-loop containing nucleotide triphosphate hydrolases"/>
    <property type="match status" value="1"/>
</dbReference>
<keyword evidence="8 10" id="KW-0238">DNA-binding</keyword>
<evidence type="ECO:0000256" key="8">
    <source>
        <dbReference type="ARBA" id="ARBA00023125"/>
    </source>
</evidence>
<dbReference type="GO" id="GO:0000727">
    <property type="term" value="P:double-strand break repair via break-induced replication"/>
    <property type="evidence" value="ECO:0007669"/>
    <property type="project" value="TreeGrafter"/>
</dbReference>
<dbReference type="PANTHER" id="PTHR11630:SF46">
    <property type="entry name" value="DNA REPLICATION LICENSING FACTOR MCM3-RELATED"/>
    <property type="match status" value="1"/>
</dbReference>
<dbReference type="Pfam" id="PF17855">
    <property type="entry name" value="MCM_lid"/>
    <property type="match status" value="1"/>
</dbReference>
<dbReference type="Gene3D" id="3.30.1640.10">
    <property type="entry name" value="mini-chromosome maintenance (MCM) complex, chain A, domain 1"/>
    <property type="match status" value="1"/>
</dbReference>
<keyword evidence="9 11" id="KW-0539">Nucleus</keyword>
<dbReference type="GO" id="GO:0042555">
    <property type="term" value="C:MCM complex"/>
    <property type="evidence" value="ECO:0007669"/>
    <property type="project" value="UniProtKB-UniRule"/>
</dbReference>
<dbReference type="InterPro" id="IPR027417">
    <property type="entry name" value="P-loop_NTPase"/>
</dbReference>
<keyword evidence="3 11" id="KW-0235">DNA replication</keyword>
<dbReference type="InterPro" id="IPR041562">
    <property type="entry name" value="MCM_lid"/>
</dbReference>
<comment type="subunit">
    <text evidence="11">Component of the MCM2-7 complex.</text>
</comment>
<dbReference type="SUPFAM" id="SSF52540">
    <property type="entry name" value="P-loop containing nucleoside triphosphate hydrolases"/>
    <property type="match status" value="1"/>
</dbReference>
<dbReference type="Pfam" id="PF17207">
    <property type="entry name" value="MCM_OB"/>
    <property type="match status" value="1"/>
</dbReference>
<dbReference type="GO" id="GO:0017116">
    <property type="term" value="F:single-stranded DNA helicase activity"/>
    <property type="evidence" value="ECO:0007669"/>
    <property type="project" value="TreeGrafter"/>
</dbReference>
<protein>
    <recommendedName>
        <fullName evidence="11">DNA replication licensing factor MCM3</fullName>
        <ecNumber evidence="11">3.6.4.12</ecNumber>
    </recommendedName>
</protein>
<dbReference type="SMART" id="SM00350">
    <property type="entry name" value="MCM"/>
    <property type="match status" value="1"/>
</dbReference>
<evidence type="ECO:0000259" key="13">
    <source>
        <dbReference type="PROSITE" id="PS50051"/>
    </source>
</evidence>
<evidence type="ECO:0000256" key="1">
    <source>
        <dbReference type="ARBA" id="ARBA00004123"/>
    </source>
</evidence>
<dbReference type="PROSITE" id="PS00847">
    <property type="entry name" value="MCM_1"/>
    <property type="match status" value="1"/>
</dbReference>
<dbReference type="InterPro" id="IPR033762">
    <property type="entry name" value="MCM_OB"/>
</dbReference>
<comment type="function">
    <text evidence="11">Acts as component of the MCM2-7 complex (MCM complex) which is the replicative helicase essential for 'once per cell cycle' DNA replication initiation and elongation in eukaryotic cells. The active ATPase sites in the MCM2-7 ring are formed through the interaction surfaces of two neighboring subunits such that a critical structure of a conserved arginine finger motif is provided in trans relative to the ATP-binding site of the Walker A box of the adjacent subunit. The six ATPase active sites, however, are likely to contribute differentially to the complex helicase activity.</text>
</comment>
<reference evidence="14" key="1">
    <citation type="submission" date="2021-01" db="EMBL/GenBank/DDBJ databases">
        <authorList>
            <person name="Corre E."/>
            <person name="Pelletier E."/>
            <person name="Niang G."/>
            <person name="Scheremetjew M."/>
            <person name="Finn R."/>
            <person name="Kale V."/>
            <person name="Holt S."/>
            <person name="Cochrane G."/>
            <person name="Meng A."/>
            <person name="Brown T."/>
            <person name="Cohen L."/>
        </authorList>
    </citation>
    <scope>NUCLEOTIDE SEQUENCE</scope>
    <source>
        <strain evidence="14">NIES-381</strain>
    </source>
</reference>
<dbReference type="GO" id="GO:0005634">
    <property type="term" value="C:nucleus"/>
    <property type="evidence" value="ECO:0007669"/>
    <property type="project" value="UniProtKB-SubCell"/>
</dbReference>
<dbReference type="GO" id="GO:1902975">
    <property type="term" value="P:mitotic DNA replication initiation"/>
    <property type="evidence" value="ECO:0007669"/>
    <property type="project" value="TreeGrafter"/>
</dbReference>
<evidence type="ECO:0000256" key="2">
    <source>
        <dbReference type="ARBA" id="ARBA00008010"/>
    </source>
</evidence>
<feature type="compositionally biased region" description="Basic and acidic residues" evidence="12">
    <location>
        <begin position="656"/>
        <end position="665"/>
    </location>
</feature>
<proteinExistence type="inferred from homology"/>
<dbReference type="InterPro" id="IPR008046">
    <property type="entry name" value="Mcm3"/>
</dbReference>
<dbReference type="GO" id="GO:0005524">
    <property type="term" value="F:ATP binding"/>
    <property type="evidence" value="ECO:0007669"/>
    <property type="project" value="UniProtKB-UniRule"/>
</dbReference>
<name>A0A7S1HVJ4_9EUGL</name>
<dbReference type="EMBL" id="HBGA01009027">
    <property type="protein sequence ID" value="CAD8992237.1"/>
    <property type="molecule type" value="Transcribed_RNA"/>
</dbReference>
<keyword evidence="5 11" id="KW-0378">Hydrolase</keyword>
<evidence type="ECO:0000256" key="5">
    <source>
        <dbReference type="ARBA" id="ARBA00022801"/>
    </source>
</evidence>
<comment type="catalytic activity">
    <reaction evidence="11">
        <text>ATP + H2O = ADP + phosphate + H(+)</text>
        <dbReference type="Rhea" id="RHEA:13065"/>
        <dbReference type="ChEBI" id="CHEBI:15377"/>
        <dbReference type="ChEBI" id="CHEBI:15378"/>
        <dbReference type="ChEBI" id="CHEBI:30616"/>
        <dbReference type="ChEBI" id="CHEBI:43474"/>
        <dbReference type="ChEBI" id="CHEBI:456216"/>
        <dbReference type="EC" id="3.6.4.12"/>
    </reaction>
</comment>
<dbReference type="SUPFAM" id="SSF50249">
    <property type="entry name" value="Nucleic acid-binding proteins"/>
    <property type="match status" value="1"/>
</dbReference>
<dbReference type="InterPro" id="IPR001208">
    <property type="entry name" value="MCM_dom"/>
</dbReference>
<dbReference type="PANTHER" id="PTHR11630">
    <property type="entry name" value="DNA REPLICATION LICENSING FACTOR MCM FAMILY MEMBER"/>
    <property type="match status" value="1"/>
</dbReference>
<dbReference type="SMART" id="SM00382">
    <property type="entry name" value="AAA"/>
    <property type="match status" value="1"/>
</dbReference>
<feature type="domain" description="MCM C-terminal AAA(+) ATPase" evidence="13">
    <location>
        <begin position="315"/>
        <end position="520"/>
    </location>
</feature>
<feature type="region of interest" description="Disordered" evidence="12">
    <location>
        <begin position="653"/>
        <end position="695"/>
    </location>
</feature>
<dbReference type="Gene3D" id="2.40.50.140">
    <property type="entry name" value="Nucleic acid-binding proteins"/>
    <property type="match status" value="1"/>
</dbReference>
<evidence type="ECO:0000256" key="10">
    <source>
        <dbReference type="RuleBase" id="RU004070"/>
    </source>
</evidence>
<accession>A0A7S1HVJ4</accession>
<dbReference type="GO" id="GO:0006271">
    <property type="term" value="P:DNA strand elongation involved in DNA replication"/>
    <property type="evidence" value="ECO:0007669"/>
    <property type="project" value="TreeGrafter"/>
</dbReference>
<comment type="similarity">
    <text evidence="2 10">Belongs to the MCM family.</text>
</comment>
<keyword evidence="4 10" id="KW-0547">Nucleotide-binding</keyword>